<dbReference type="InterPro" id="IPR017853">
    <property type="entry name" value="GH"/>
</dbReference>
<comment type="similarity">
    <text evidence="2">Belongs to the glycosyl hydrolase 3 family.</text>
</comment>
<dbReference type="AlphaFoldDB" id="A0A1Q9A827"/>
<keyword evidence="10" id="KW-1185">Reference proteome</keyword>
<dbReference type="EMBL" id="MKIN01000020">
    <property type="protein sequence ID" value="OLP50753.1"/>
    <property type="molecule type" value="Genomic_DNA"/>
</dbReference>
<evidence type="ECO:0000256" key="5">
    <source>
        <dbReference type="ARBA" id="ARBA00022801"/>
    </source>
</evidence>
<keyword evidence="4 7" id="KW-0732">Signal</keyword>
<keyword evidence="6" id="KW-0326">Glycosidase</keyword>
<dbReference type="Proteomes" id="UP000185598">
    <property type="component" value="Unassembled WGS sequence"/>
</dbReference>
<dbReference type="EC" id="3.2.1.21" evidence="3"/>
<dbReference type="GO" id="GO:0008422">
    <property type="term" value="F:beta-glucosidase activity"/>
    <property type="evidence" value="ECO:0007669"/>
    <property type="project" value="UniProtKB-EC"/>
</dbReference>
<evidence type="ECO:0000259" key="8">
    <source>
        <dbReference type="Pfam" id="PF00933"/>
    </source>
</evidence>
<evidence type="ECO:0000256" key="1">
    <source>
        <dbReference type="ARBA" id="ARBA00000448"/>
    </source>
</evidence>
<evidence type="ECO:0000313" key="10">
    <source>
        <dbReference type="Proteomes" id="UP000185598"/>
    </source>
</evidence>
<feature type="chain" id="PRO_5010283276" description="beta-glucosidase" evidence="7">
    <location>
        <begin position="22"/>
        <end position="658"/>
    </location>
</feature>
<reference evidence="9 10" key="1">
    <citation type="submission" date="2016-09" db="EMBL/GenBank/DDBJ databases">
        <title>Rhizobium oryziradicis sp. nov., isolated from the root of rice.</title>
        <authorList>
            <person name="Zhao J."/>
            <person name="Zhang X."/>
        </authorList>
    </citation>
    <scope>NUCLEOTIDE SEQUENCE [LARGE SCALE GENOMIC DNA]</scope>
    <source>
        <strain evidence="9 10">14971</strain>
    </source>
</reference>
<organism evidence="9 10">
    <name type="scientific">Allorhizobium taibaishanense</name>
    <dbReference type="NCBI Taxonomy" id="887144"/>
    <lineage>
        <taxon>Bacteria</taxon>
        <taxon>Pseudomonadati</taxon>
        <taxon>Pseudomonadota</taxon>
        <taxon>Alphaproteobacteria</taxon>
        <taxon>Hyphomicrobiales</taxon>
        <taxon>Rhizobiaceae</taxon>
        <taxon>Rhizobium/Agrobacterium group</taxon>
        <taxon>Allorhizobium</taxon>
    </lineage>
</organism>
<feature type="signal peptide" evidence="7">
    <location>
        <begin position="1"/>
        <end position="21"/>
    </location>
</feature>
<dbReference type="PANTHER" id="PTHR30620:SF16">
    <property type="entry name" value="LYSOSOMAL BETA GLUCOSIDASE"/>
    <property type="match status" value="1"/>
</dbReference>
<evidence type="ECO:0000256" key="2">
    <source>
        <dbReference type="ARBA" id="ARBA00005336"/>
    </source>
</evidence>
<dbReference type="SUPFAM" id="SSF51445">
    <property type="entry name" value="(Trans)glycosidases"/>
    <property type="match status" value="1"/>
</dbReference>
<name>A0A1Q9A827_9HYPH</name>
<dbReference type="PRINTS" id="PR00133">
    <property type="entry name" value="GLHYDRLASE3"/>
</dbReference>
<feature type="domain" description="Glycoside hydrolase family 3 N-terminal" evidence="8">
    <location>
        <begin position="112"/>
        <end position="444"/>
    </location>
</feature>
<dbReference type="SUPFAM" id="SSF52279">
    <property type="entry name" value="Beta-D-glucan exohydrolase, C-terminal domain"/>
    <property type="match status" value="1"/>
</dbReference>
<dbReference type="InterPro" id="IPR036881">
    <property type="entry name" value="Glyco_hydro_3_C_sf"/>
</dbReference>
<evidence type="ECO:0000256" key="4">
    <source>
        <dbReference type="ARBA" id="ARBA00022729"/>
    </source>
</evidence>
<dbReference type="GO" id="GO:0009251">
    <property type="term" value="P:glucan catabolic process"/>
    <property type="evidence" value="ECO:0007669"/>
    <property type="project" value="TreeGrafter"/>
</dbReference>
<dbReference type="PANTHER" id="PTHR30620">
    <property type="entry name" value="PERIPLASMIC BETA-GLUCOSIDASE-RELATED"/>
    <property type="match status" value="1"/>
</dbReference>
<gene>
    <name evidence="9" type="ORF">BJF91_05730</name>
</gene>
<evidence type="ECO:0000256" key="7">
    <source>
        <dbReference type="SAM" id="SignalP"/>
    </source>
</evidence>
<accession>A0A1Q9A827</accession>
<dbReference type="InterPro" id="IPR036962">
    <property type="entry name" value="Glyco_hydro_3_N_sf"/>
</dbReference>
<dbReference type="Pfam" id="PF00933">
    <property type="entry name" value="Glyco_hydro_3"/>
    <property type="match status" value="1"/>
</dbReference>
<sequence length="658" mass="71935">MSMKFLSLASCAVLMASVAHAQNQPVIITHSAPLLTVDGLRFRDLNRNGRLDIYEDWRRTPAERAKDLVGQMTLTEKAGLMMHGTAPAISAGAEAGQGRGSGYDLERMKGLINDAKVATYITRLSLPPEQLAEENNKLQDIAEASRLGIPLTISTDPRNHFQYVLGASAQNGGFSKWPESLGFGALDDARLTRRFADIARQEYLAVGIQQALSPQIDLASEPRWPRATGTFGEDAQISRRMAQAYVAGFQNGTTGLKPGSVSAVAKHWVGYGATPNGFDGHNSYGRRVVFKGKDFEQHVTPFKGAFAAKVAGIMPTYSIVEGVTLDGKPLEPVAAGYSKQLLTDLLRKRYKFDGVVVSDWLITNDCKNECLDGEKPGDTPIIRPDTFGMPWGVEDLSREDRFAKAVNAGIDQFGGVANSDVLVKAVEDKKIDEKRIDQSAQRLLVQKFEQGLFENPYADPQKAKSIVGNAKFIAEGEKAQARAMVLLQNKSKTLPMKPGKKVYLLNVDAAVAKKRGYQVVDKPEEADFALARLMTPFERLHPNYFFGARQEEGDLSFKPGNADYDKLVAISGKTKIIATIFLSRPAILTNIKDKTAALIGNFGASDDALFNVIEGKEKARGKLPFELPSSMQAVEAQSPSTPHDSKQPLYKIGYGIKY</sequence>
<dbReference type="InterPro" id="IPR001764">
    <property type="entry name" value="Glyco_hydro_3_N"/>
</dbReference>
<evidence type="ECO:0000256" key="3">
    <source>
        <dbReference type="ARBA" id="ARBA00012744"/>
    </source>
</evidence>
<dbReference type="InterPro" id="IPR051915">
    <property type="entry name" value="Cellulose_Degrad_GH3"/>
</dbReference>
<dbReference type="Gene3D" id="3.40.50.1700">
    <property type="entry name" value="Glycoside hydrolase family 3 C-terminal domain"/>
    <property type="match status" value="1"/>
</dbReference>
<evidence type="ECO:0000256" key="6">
    <source>
        <dbReference type="ARBA" id="ARBA00023295"/>
    </source>
</evidence>
<proteinExistence type="inferred from homology"/>
<dbReference type="STRING" id="887144.BJF91_05730"/>
<protein>
    <recommendedName>
        <fullName evidence="3">beta-glucosidase</fullName>
        <ecNumber evidence="3">3.2.1.21</ecNumber>
    </recommendedName>
</protein>
<dbReference type="Gene3D" id="3.20.20.300">
    <property type="entry name" value="Glycoside hydrolase, family 3, N-terminal domain"/>
    <property type="match status" value="1"/>
</dbReference>
<keyword evidence="5" id="KW-0378">Hydrolase</keyword>
<comment type="caution">
    <text evidence="9">The sequence shown here is derived from an EMBL/GenBank/DDBJ whole genome shotgun (WGS) entry which is preliminary data.</text>
</comment>
<evidence type="ECO:0000313" key="9">
    <source>
        <dbReference type="EMBL" id="OLP50753.1"/>
    </source>
</evidence>
<comment type="catalytic activity">
    <reaction evidence="1">
        <text>Hydrolysis of terminal, non-reducing beta-D-glucosyl residues with release of beta-D-glucose.</text>
        <dbReference type="EC" id="3.2.1.21"/>
    </reaction>
</comment>